<dbReference type="Pfam" id="PF11746">
    <property type="entry name" value="DUF3303"/>
    <property type="match status" value="1"/>
</dbReference>
<keyword evidence="2" id="KW-1185">Reference proteome</keyword>
<dbReference type="Proteomes" id="UP000820669">
    <property type="component" value="Unassembled WGS sequence"/>
</dbReference>
<gene>
    <name evidence="1" type="ORF">HF526_09675</name>
</gene>
<comment type="caution">
    <text evidence="1">The sequence shown here is derived from an EMBL/GenBank/DDBJ whole genome shotgun (WGS) entry which is preliminary data.</text>
</comment>
<evidence type="ECO:0000313" key="2">
    <source>
        <dbReference type="Proteomes" id="UP000820669"/>
    </source>
</evidence>
<accession>A0ABX1SBF5</accession>
<evidence type="ECO:0000313" key="1">
    <source>
        <dbReference type="EMBL" id="NMH97579.1"/>
    </source>
</evidence>
<sequence length="97" mass="11369">MLWYCRFKWHTHTTVDALRRRILEQDKAGTNHPERIRGWYDLAGGGAGFMLIDTDEPRELTDMLQPYMDLLSWDVHAVAEQPSYEGIVESFRRSLAE</sequence>
<dbReference type="EMBL" id="JAAXLA010000013">
    <property type="protein sequence ID" value="NMH97579.1"/>
    <property type="molecule type" value="Genomic_DNA"/>
</dbReference>
<proteinExistence type="predicted"/>
<reference evidence="1 2" key="1">
    <citation type="submission" date="2020-04" db="EMBL/GenBank/DDBJ databases">
        <authorList>
            <person name="Klaysubun C."/>
            <person name="Duangmal K."/>
            <person name="Lipun K."/>
        </authorList>
    </citation>
    <scope>NUCLEOTIDE SEQUENCE [LARGE SCALE GENOMIC DNA]</scope>
    <source>
        <strain evidence="1 2">K10HN5</strain>
    </source>
</reference>
<protein>
    <submittedName>
        <fullName evidence="1">DUF3303 domain-containing protein</fullName>
    </submittedName>
</protein>
<organism evidence="1 2">
    <name type="scientific">Pseudonocardia acidicola</name>
    <dbReference type="NCBI Taxonomy" id="2724939"/>
    <lineage>
        <taxon>Bacteria</taxon>
        <taxon>Bacillati</taxon>
        <taxon>Actinomycetota</taxon>
        <taxon>Actinomycetes</taxon>
        <taxon>Pseudonocardiales</taxon>
        <taxon>Pseudonocardiaceae</taxon>
        <taxon>Pseudonocardia</taxon>
    </lineage>
</organism>
<name>A0ABX1SBF5_9PSEU</name>
<dbReference type="RefSeq" id="WP_169381024.1">
    <property type="nucleotide sequence ID" value="NZ_JAAXLA010000013.1"/>
</dbReference>
<dbReference type="InterPro" id="IPR021734">
    <property type="entry name" value="DUF3303"/>
</dbReference>